<proteinExistence type="inferred from homology"/>
<keyword evidence="4 9" id="KW-0456">Lyase</keyword>
<dbReference type="UniPathway" id="UPA00251">
    <property type="reaction ID" value="UER00320"/>
</dbReference>
<dbReference type="RefSeq" id="WP_095495566.1">
    <property type="nucleotide sequence ID" value="NZ_NPKJ01000068.1"/>
</dbReference>
<dbReference type="Gene3D" id="3.40.50.10090">
    <property type="match status" value="2"/>
</dbReference>
<evidence type="ECO:0000256" key="6">
    <source>
        <dbReference type="ARBA" id="ARBA00037589"/>
    </source>
</evidence>
<dbReference type="PANTHER" id="PTHR38042:SF1">
    <property type="entry name" value="UROPORPHYRINOGEN-III SYNTHASE, CHLOROPLASTIC"/>
    <property type="match status" value="1"/>
</dbReference>
<dbReference type="InterPro" id="IPR036108">
    <property type="entry name" value="4pyrrol_syn_uPrphyn_synt_sf"/>
</dbReference>
<sequence>MVRVLVTRPEPGASRTAQRLRDQGFQPILLPLTETVALPVDADGVAYNAAAVAVTSANAVRHAPKEIIAALAALPCHAVGRRTAESARTAGFLSVSEGPGDAEALADALAGGFMAKTIIYLCGRVRFPAFEARLKAACVHVRAIETYDTVAPSYSDAAILARLSGQPVEAVLLFSAKPAAAMQALTERPALRDLFEGTWFFALSGRIAAALETVASEKLRVAPEPSEEALLELLRTWR</sequence>
<gene>
    <name evidence="11" type="ORF">CIT26_28000</name>
</gene>
<comment type="similarity">
    <text evidence="2 9">Belongs to the uroporphyrinogen-III synthase family.</text>
</comment>
<dbReference type="EMBL" id="NPKJ01000068">
    <property type="protein sequence ID" value="PAQ06035.1"/>
    <property type="molecule type" value="Genomic_DNA"/>
</dbReference>
<comment type="caution">
    <text evidence="11">The sequence shown here is derived from an EMBL/GenBank/DDBJ whole genome shotgun (WGS) entry which is preliminary data.</text>
</comment>
<dbReference type="OrthoDB" id="7163809at2"/>
<dbReference type="GO" id="GO:0006780">
    <property type="term" value="P:uroporphyrinogen III biosynthetic process"/>
    <property type="evidence" value="ECO:0007669"/>
    <property type="project" value="UniProtKB-UniRule"/>
</dbReference>
<keyword evidence="12" id="KW-1185">Reference proteome</keyword>
<feature type="domain" description="Tetrapyrrole biosynthesis uroporphyrinogen III synthase" evidence="10">
    <location>
        <begin position="15"/>
        <end position="232"/>
    </location>
</feature>
<evidence type="ECO:0000259" key="10">
    <source>
        <dbReference type="Pfam" id="PF02602"/>
    </source>
</evidence>
<comment type="catalytic activity">
    <reaction evidence="8 9">
        <text>hydroxymethylbilane = uroporphyrinogen III + H2O</text>
        <dbReference type="Rhea" id="RHEA:18965"/>
        <dbReference type="ChEBI" id="CHEBI:15377"/>
        <dbReference type="ChEBI" id="CHEBI:57308"/>
        <dbReference type="ChEBI" id="CHEBI:57845"/>
        <dbReference type="EC" id="4.2.1.75"/>
    </reaction>
</comment>
<dbReference type="GO" id="GO:0004852">
    <property type="term" value="F:uroporphyrinogen-III synthase activity"/>
    <property type="evidence" value="ECO:0007669"/>
    <property type="project" value="UniProtKB-UniRule"/>
</dbReference>
<dbReference type="CDD" id="cd06578">
    <property type="entry name" value="HemD"/>
    <property type="match status" value="1"/>
</dbReference>
<keyword evidence="5 9" id="KW-0627">Porphyrin biosynthesis</keyword>
<evidence type="ECO:0000256" key="1">
    <source>
        <dbReference type="ARBA" id="ARBA00004772"/>
    </source>
</evidence>
<evidence type="ECO:0000313" key="12">
    <source>
        <dbReference type="Proteomes" id="UP000216442"/>
    </source>
</evidence>
<dbReference type="SUPFAM" id="SSF69618">
    <property type="entry name" value="HemD-like"/>
    <property type="match status" value="1"/>
</dbReference>
<dbReference type="EC" id="4.2.1.75" evidence="3 9"/>
<evidence type="ECO:0000256" key="5">
    <source>
        <dbReference type="ARBA" id="ARBA00023244"/>
    </source>
</evidence>
<evidence type="ECO:0000256" key="2">
    <source>
        <dbReference type="ARBA" id="ARBA00008133"/>
    </source>
</evidence>
<comment type="pathway">
    <text evidence="1 9">Porphyrin-containing compound metabolism; protoporphyrin-IX biosynthesis; coproporphyrinogen-III from 5-aminolevulinate: step 3/4.</text>
</comment>
<dbReference type="Pfam" id="PF02602">
    <property type="entry name" value="HEM4"/>
    <property type="match status" value="1"/>
</dbReference>
<comment type="function">
    <text evidence="6 9">Catalyzes cyclization of the linear tetrapyrrole, hydroxymethylbilane, to the macrocyclic uroporphyrinogen III.</text>
</comment>
<reference evidence="11 12" key="1">
    <citation type="submission" date="2017-08" db="EMBL/GenBank/DDBJ databases">
        <title>Mesorhizobium wenxinae sp. nov., a novel rhizobial species isolated from root nodules of chickpea (Cicer arietinum L.).</title>
        <authorList>
            <person name="Zhang J."/>
        </authorList>
    </citation>
    <scope>NUCLEOTIDE SEQUENCE [LARGE SCALE GENOMIC DNA]</scope>
    <source>
        <strain evidence="11 12">SDW018</strain>
    </source>
</reference>
<dbReference type="InterPro" id="IPR003754">
    <property type="entry name" value="4pyrrol_synth_uPrphyn_synth"/>
</dbReference>
<name>A0A271LF38_9HYPH</name>
<evidence type="ECO:0000256" key="7">
    <source>
        <dbReference type="ARBA" id="ARBA00040167"/>
    </source>
</evidence>
<evidence type="ECO:0000313" key="11">
    <source>
        <dbReference type="EMBL" id="PAQ06035.1"/>
    </source>
</evidence>
<dbReference type="NCBIfam" id="NF006621">
    <property type="entry name" value="PRK09189.1"/>
    <property type="match status" value="1"/>
</dbReference>
<dbReference type="GO" id="GO:0006782">
    <property type="term" value="P:protoporphyrinogen IX biosynthetic process"/>
    <property type="evidence" value="ECO:0007669"/>
    <property type="project" value="UniProtKB-UniRule"/>
</dbReference>
<dbReference type="Proteomes" id="UP000216442">
    <property type="component" value="Unassembled WGS sequence"/>
</dbReference>
<dbReference type="PANTHER" id="PTHR38042">
    <property type="entry name" value="UROPORPHYRINOGEN-III SYNTHASE, CHLOROPLASTIC"/>
    <property type="match status" value="1"/>
</dbReference>
<evidence type="ECO:0000256" key="4">
    <source>
        <dbReference type="ARBA" id="ARBA00023239"/>
    </source>
</evidence>
<evidence type="ECO:0000256" key="3">
    <source>
        <dbReference type="ARBA" id="ARBA00013109"/>
    </source>
</evidence>
<dbReference type="AlphaFoldDB" id="A0A271LF38"/>
<protein>
    <recommendedName>
        <fullName evidence="7 9">Uroporphyrinogen-III synthase</fullName>
        <ecNumber evidence="3 9">4.2.1.75</ecNumber>
    </recommendedName>
</protein>
<organism evidence="11 12">
    <name type="scientific">Mesorhizobium temperatum</name>
    <dbReference type="NCBI Taxonomy" id="241416"/>
    <lineage>
        <taxon>Bacteria</taxon>
        <taxon>Pseudomonadati</taxon>
        <taxon>Pseudomonadota</taxon>
        <taxon>Alphaproteobacteria</taxon>
        <taxon>Hyphomicrobiales</taxon>
        <taxon>Phyllobacteriaceae</taxon>
        <taxon>Mesorhizobium</taxon>
    </lineage>
</organism>
<evidence type="ECO:0000256" key="8">
    <source>
        <dbReference type="ARBA" id="ARBA00048617"/>
    </source>
</evidence>
<accession>A0A271LF38</accession>
<evidence type="ECO:0000256" key="9">
    <source>
        <dbReference type="RuleBase" id="RU366031"/>
    </source>
</evidence>
<dbReference type="InterPro" id="IPR039793">
    <property type="entry name" value="UROS/Hem4"/>
</dbReference>